<name>A0A9D2H3R1_9MICO</name>
<protein>
    <recommendedName>
        <fullName evidence="4">DUF4064 domain-containing protein</fullName>
    </recommendedName>
</protein>
<feature type="transmembrane region" description="Helical" evidence="1">
    <location>
        <begin position="110"/>
        <end position="143"/>
    </location>
</feature>
<keyword evidence="1" id="KW-1133">Transmembrane helix</keyword>
<evidence type="ECO:0008006" key="4">
    <source>
        <dbReference type="Google" id="ProtNLM"/>
    </source>
</evidence>
<gene>
    <name evidence="2" type="ORF">H9800_00480</name>
</gene>
<organism evidence="2 3">
    <name type="scientific">Candidatus Microbacterium stercoravium</name>
    <dbReference type="NCBI Taxonomy" id="2838697"/>
    <lineage>
        <taxon>Bacteria</taxon>
        <taxon>Bacillati</taxon>
        <taxon>Actinomycetota</taxon>
        <taxon>Actinomycetes</taxon>
        <taxon>Micrococcales</taxon>
        <taxon>Microbacteriaceae</taxon>
        <taxon>Microbacterium</taxon>
    </lineage>
</organism>
<feature type="transmembrane region" description="Helical" evidence="1">
    <location>
        <begin position="23"/>
        <end position="43"/>
    </location>
</feature>
<accession>A0A9D2H3R1</accession>
<comment type="caution">
    <text evidence="2">The sequence shown here is derived from an EMBL/GenBank/DDBJ whole genome shotgun (WGS) entry which is preliminary data.</text>
</comment>
<feature type="transmembrane region" description="Helical" evidence="1">
    <location>
        <begin position="77"/>
        <end position="98"/>
    </location>
</feature>
<evidence type="ECO:0000256" key="1">
    <source>
        <dbReference type="SAM" id="Phobius"/>
    </source>
</evidence>
<sequence>MSVDAPNRPAPARRTVSRTAETWITGIGLGLAALLQGGFTVTINNASRAEFDDKIAPALASAGLSPTGDAYETARTLAAWFGFSLVIMILLAAIALFIASRRPARRSTGWWLAAAGAVCLVGTQLVLYPVAFFFFLAAALFAVRPTSQGSPA</sequence>
<dbReference type="AlphaFoldDB" id="A0A9D2H3R1"/>
<dbReference type="Proteomes" id="UP000824220">
    <property type="component" value="Unassembled WGS sequence"/>
</dbReference>
<evidence type="ECO:0000313" key="3">
    <source>
        <dbReference type="Proteomes" id="UP000824220"/>
    </source>
</evidence>
<reference evidence="2" key="1">
    <citation type="journal article" date="2021" name="PeerJ">
        <title>Extensive microbial diversity within the chicken gut microbiome revealed by metagenomics and culture.</title>
        <authorList>
            <person name="Gilroy R."/>
            <person name="Ravi A."/>
            <person name="Getino M."/>
            <person name="Pursley I."/>
            <person name="Horton D.L."/>
            <person name="Alikhan N.F."/>
            <person name="Baker D."/>
            <person name="Gharbi K."/>
            <person name="Hall N."/>
            <person name="Watson M."/>
            <person name="Adriaenssens E.M."/>
            <person name="Foster-Nyarko E."/>
            <person name="Jarju S."/>
            <person name="Secka A."/>
            <person name="Antonio M."/>
            <person name="Oren A."/>
            <person name="Chaudhuri R.R."/>
            <person name="La Ragione R."/>
            <person name="Hildebrand F."/>
            <person name="Pallen M.J."/>
        </authorList>
    </citation>
    <scope>NUCLEOTIDE SEQUENCE</scope>
    <source>
        <strain evidence="2">ChiHjej8B7-3636</strain>
    </source>
</reference>
<keyword evidence="1" id="KW-0472">Membrane</keyword>
<reference evidence="2" key="2">
    <citation type="submission" date="2021-04" db="EMBL/GenBank/DDBJ databases">
        <authorList>
            <person name="Gilroy R."/>
        </authorList>
    </citation>
    <scope>NUCLEOTIDE SEQUENCE</scope>
    <source>
        <strain evidence="2">ChiHjej8B7-3636</strain>
    </source>
</reference>
<dbReference type="EMBL" id="DXAM01000008">
    <property type="protein sequence ID" value="HJA03324.1"/>
    <property type="molecule type" value="Genomic_DNA"/>
</dbReference>
<keyword evidence="1" id="KW-0812">Transmembrane</keyword>
<proteinExistence type="predicted"/>
<evidence type="ECO:0000313" key="2">
    <source>
        <dbReference type="EMBL" id="HJA03324.1"/>
    </source>
</evidence>